<evidence type="ECO:0000256" key="1">
    <source>
        <dbReference type="SAM" id="Phobius"/>
    </source>
</evidence>
<dbReference type="AlphaFoldDB" id="A0A917EIA8"/>
<evidence type="ECO:0000313" key="3">
    <source>
        <dbReference type="Proteomes" id="UP000606730"/>
    </source>
</evidence>
<evidence type="ECO:0000313" key="2">
    <source>
        <dbReference type="EMBL" id="GGE39405.1"/>
    </source>
</evidence>
<dbReference type="Proteomes" id="UP000606730">
    <property type="component" value="Unassembled WGS sequence"/>
</dbReference>
<name>A0A917EIA8_9RHOB</name>
<proteinExistence type="predicted"/>
<accession>A0A917EIA8</accession>
<keyword evidence="1" id="KW-0812">Transmembrane</keyword>
<reference evidence="2" key="1">
    <citation type="journal article" date="2014" name="Int. J. Syst. Evol. Microbiol.">
        <title>Complete genome sequence of Corynebacterium casei LMG S-19264T (=DSM 44701T), isolated from a smear-ripened cheese.</title>
        <authorList>
            <consortium name="US DOE Joint Genome Institute (JGI-PGF)"/>
            <person name="Walter F."/>
            <person name="Albersmeier A."/>
            <person name="Kalinowski J."/>
            <person name="Ruckert C."/>
        </authorList>
    </citation>
    <scope>NUCLEOTIDE SEQUENCE</scope>
    <source>
        <strain evidence="2">CGMCC 1.16012</strain>
    </source>
</reference>
<comment type="caution">
    <text evidence="2">The sequence shown here is derived from an EMBL/GenBank/DDBJ whole genome shotgun (WGS) entry which is preliminary data.</text>
</comment>
<protein>
    <submittedName>
        <fullName evidence="2">Uncharacterized protein</fullName>
    </submittedName>
</protein>
<organism evidence="2 3">
    <name type="scientific">Actibacterium pelagium</name>
    <dbReference type="NCBI Taxonomy" id="2029103"/>
    <lineage>
        <taxon>Bacteria</taxon>
        <taxon>Pseudomonadati</taxon>
        <taxon>Pseudomonadota</taxon>
        <taxon>Alphaproteobacteria</taxon>
        <taxon>Rhodobacterales</taxon>
        <taxon>Roseobacteraceae</taxon>
        <taxon>Actibacterium</taxon>
    </lineage>
</organism>
<keyword evidence="1" id="KW-0472">Membrane</keyword>
<sequence length="309" mass="33285">MTFGDASLVITDRSESPLTHWSLPALIRQNPGEIPALFIPGPDATESLEIDDETMIEAIETIQQAVSRRRPRPGRLRTLLSLAGILLIAGVLIFILPGVLIRHTATVAPAPLRAEIGQALLDRIGRVSGTACSTRAGTRSLNRLSRRLFSAPYPKITVLPAGIATTSQLPGGTLLVNRSLVEDFEDPEVLAGYLLAEKQRGLDHDPLLLMLERVGPIASFRLLTTGHLPDTVLDSYAETLVTLPNIDVSEDTLLAQFKDANLSSRPYAYAVDVSGETTLTLIEADPVGENGTLVLSDADWVQLQAICGE</sequence>
<dbReference type="EMBL" id="BMKN01000001">
    <property type="protein sequence ID" value="GGE39405.1"/>
    <property type="molecule type" value="Genomic_DNA"/>
</dbReference>
<dbReference type="RefSeq" id="WP_308422183.1">
    <property type="nucleotide sequence ID" value="NZ_BMKN01000001.1"/>
</dbReference>
<reference evidence="2" key="2">
    <citation type="submission" date="2020-09" db="EMBL/GenBank/DDBJ databases">
        <authorList>
            <person name="Sun Q."/>
            <person name="Zhou Y."/>
        </authorList>
    </citation>
    <scope>NUCLEOTIDE SEQUENCE</scope>
    <source>
        <strain evidence="2">CGMCC 1.16012</strain>
    </source>
</reference>
<keyword evidence="3" id="KW-1185">Reference proteome</keyword>
<gene>
    <name evidence="2" type="ORF">GCM10011517_03870</name>
</gene>
<feature type="transmembrane region" description="Helical" evidence="1">
    <location>
        <begin position="78"/>
        <end position="101"/>
    </location>
</feature>
<keyword evidence="1" id="KW-1133">Transmembrane helix</keyword>